<keyword evidence="4" id="KW-1133">Transmembrane helix</keyword>
<dbReference type="PANTHER" id="PTHR30290">
    <property type="entry name" value="PERIPLASMIC BINDING COMPONENT OF ABC TRANSPORTER"/>
    <property type="match status" value="1"/>
</dbReference>
<evidence type="ECO:0000313" key="6">
    <source>
        <dbReference type="EMBL" id="PJB09280.1"/>
    </source>
</evidence>
<keyword evidence="2" id="KW-0813">Transport</keyword>
<sequence>MFKKLEQDLLKNFFGFFQRLPGKCKKIFPPEKKKQFFNIPKLSKKARSLTLLALLIFLGILALNFYFKKTEVQPSFGGTLREGVIGQPRFINPLYLSDNDVDRDLVELLFRGLMKYNENGEVVKDMADDLEIKEEGQVYEIKLKENISWHDGEPLTAEDVVFTINLLQNPEYKSSQAIKWSGVSIEKLSDRIVQFRLKKAYSGFLETLTEKIIPKHIFKDMPPKNLPWALSSEEHLEEYLVGSGPFQFKQLVQDNKSGYIESLTLVRNQNYFVKKPLISQISFHFFTNKEDLLKSAFQGRIDGLLISDPSDLETFSEETFNSFELSLPRYFAVFFNQNPPEDKPKLLISKEVREALNYAVDKEEILEKTVLGKGKIVDSPILPDFYGFEPPSKIYQFDKEKAEKILEEAGFKYIDDGSEVRKKIISQKPTFSFTKTLQYGSKGDEVTQLQKCLADPAVGGPEIYPSGKITGYFGNETKQAVILFQERYKDDILASSGLEKGTGQVKSKTREKLNQLCFPQKEEVLPLQFSLVTVNKPLMIKISQLLQKSWKEIGANVEIKFEAISTIETDIIKPRNFEALLFGEVLNSLPDPFPFWHSSQKESPGLNLISYENKKTDKLLEEARATLDNSLRKEKLEEFQDLLIEDATCLFLLRPDLVYFTSKKVKGQTVEKIIEPSKRFVGIENWYLKTRRVWIWK</sequence>
<dbReference type="PANTHER" id="PTHR30290:SF9">
    <property type="entry name" value="OLIGOPEPTIDE-BINDING PROTEIN APPA"/>
    <property type="match status" value="1"/>
</dbReference>
<protein>
    <recommendedName>
        <fullName evidence="5">Solute-binding protein family 5 domain-containing protein</fullName>
    </recommendedName>
</protein>
<keyword evidence="4" id="KW-0472">Membrane</keyword>
<reference evidence="7" key="1">
    <citation type="submission" date="2017-09" db="EMBL/GenBank/DDBJ databases">
        <title>Depth-based differentiation of microbial function through sediment-hosted aquifers and enrichment of novel symbionts in the deep terrestrial subsurface.</title>
        <authorList>
            <person name="Probst A.J."/>
            <person name="Ladd B."/>
            <person name="Jarett J.K."/>
            <person name="Geller-Mcgrath D.E."/>
            <person name="Sieber C.M.K."/>
            <person name="Emerson J.B."/>
            <person name="Anantharaman K."/>
            <person name="Thomas B.C."/>
            <person name="Malmstrom R."/>
            <person name="Stieglmeier M."/>
            <person name="Klingl A."/>
            <person name="Woyke T."/>
            <person name="Ryan C.M."/>
            <person name="Banfield J.F."/>
        </authorList>
    </citation>
    <scope>NUCLEOTIDE SEQUENCE [LARGE SCALE GENOMIC DNA]</scope>
</reference>
<keyword evidence="4" id="KW-0812">Transmembrane</keyword>
<dbReference type="GO" id="GO:0043190">
    <property type="term" value="C:ATP-binding cassette (ABC) transporter complex"/>
    <property type="evidence" value="ECO:0007669"/>
    <property type="project" value="InterPro"/>
</dbReference>
<proteinExistence type="inferred from homology"/>
<organism evidence="6 7">
    <name type="scientific">bacterium (Candidatus Gribaldobacteria) CG_4_9_14_3_um_filter_36_15</name>
    <dbReference type="NCBI Taxonomy" id="2014269"/>
    <lineage>
        <taxon>Bacteria</taxon>
        <taxon>Candidatus Gribaldobacteria</taxon>
    </lineage>
</organism>
<evidence type="ECO:0000313" key="7">
    <source>
        <dbReference type="Proteomes" id="UP000229156"/>
    </source>
</evidence>
<comment type="similarity">
    <text evidence="1">Belongs to the bacterial solute-binding protein 5 family.</text>
</comment>
<dbReference type="InterPro" id="IPR036365">
    <property type="entry name" value="PGBD-like_sf"/>
</dbReference>
<comment type="caution">
    <text evidence="6">The sequence shown here is derived from an EMBL/GenBank/DDBJ whole genome shotgun (WGS) entry which is preliminary data.</text>
</comment>
<dbReference type="Gene3D" id="3.90.76.10">
    <property type="entry name" value="Dipeptide-binding Protein, Domain 1"/>
    <property type="match status" value="1"/>
</dbReference>
<evidence type="ECO:0000256" key="2">
    <source>
        <dbReference type="ARBA" id="ARBA00022448"/>
    </source>
</evidence>
<dbReference type="AlphaFoldDB" id="A0A2M7ZVC3"/>
<dbReference type="InterPro" id="IPR039424">
    <property type="entry name" value="SBP_5"/>
</dbReference>
<evidence type="ECO:0000259" key="5">
    <source>
        <dbReference type="Pfam" id="PF00496"/>
    </source>
</evidence>
<dbReference type="GO" id="GO:0042597">
    <property type="term" value="C:periplasmic space"/>
    <property type="evidence" value="ECO:0007669"/>
    <property type="project" value="UniProtKB-ARBA"/>
</dbReference>
<dbReference type="SUPFAM" id="SSF53850">
    <property type="entry name" value="Periplasmic binding protein-like II"/>
    <property type="match status" value="2"/>
</dbReference>
<dbReference type="GO" id="GO:1904680">
    <property type="term" value="F:peptide transmembrane transporter activity"/>
    <property type="evidence" value="ECO:0007669"/>
    <property type="project" value="TreeGrafter"/>
</dbReference>
<dbReference type="PIRSF" id="PIRSF002741">
    <property type="entry name" value="MppA"/>
    <property type="match status" value="1"/>
</dbReference>
<feature type="transmembrane region" description="Helical" evidence="4">
    <location>
        <begin position="49"/>
        <end position="67"/>
    </location>
</feature>
<keyword evidence="3" id="KW-0732">Signal</keyword>
<dbReference type="Gene3D" id="3.40.190.10">
    <property type="entry name" value="Periplasmic binding protein-like II"/>
    <property type="match status" value="2"/>
</dbReference>
<evidence type="ECO:0000256" key="3">
    <source>
        <dbReference type="ARBA" id="ARBA00022729"/>
    </source>
</evidence>
<dbReference type="SUPFAM" id="SSF47090">
    <property type="entry name" value="PGBD-like"/>
    <property type="match status" value="1"/>
</dbReference>
<dbReference type="Gene3D" id="3.10.105.10">
    <property type="entry name" value="Dipeptide-binding Protein, Domain 3"/>
    <property type="match status" value="2"/>
</dbReference>
<dbReference type="CDD" id="cd08513">
    <property type="entry name" value="PBP2_thermophilic_Hb8_like"/>
    <property type="match status" value="1"/>
</dbReference>
<dbReference type="Pfam" id="PF00496">
    <property type="entry name" value="SBP_bac_5"/>
    <property type="match status" value="1"/>
</dbReference>
<dbReference type="PROSITE" id="PS01040">
    <property type="entry name" value="SBP_BACTERIAL_5"/>
    <property type="match status" value="1"/>
</dbReference>
<name>A0A2M7ZVC3_9BACT</name>
<dbReference type="EMBL" id="PFUT01000017">
    <property type="protein sequence ID" value="PJB09280.1"/>
    <property type="molecule type" value="Genomic_DNA"/>
</dbReference>
<feature type="domain" description="Solute-binding protein family 5" evidence="5">
    <location>
        <begin position="121"/>
        <end position="450"/>
    </location>
</feature>
<dbReference type="InterPro" id="IPR030678">
    <property type="entry name" value="Peptide/Ni-bd"/>
</dbReference>
<accession>A0A2M7ZVC3</accession>
<dbReference type="InterPro" id="IPR023765">
    <property type="entry name" value="SBP_5_CS"/>
</dbReference>
<evidence type="ECO:0000256" key="4">
    <source>
        <dbReference type="SAM" id="Phobius"/>
    </source>
</evidence>
<dbReference type="InterPro" id="IPR000914">
    <property type="entry name" value="SBP_5_dom"/>
</dbReference>
<dbReference type="Proteomes" id="UP000229156">
    <property type="component" value="Unassembled WGS sequence"/>
</dbReference>
<gene>
    <name evidence="6" type="ORF">CO121_00855</name>
</gene>
<dbReference type="GO" id="GO:0015833">
    <property type="term" value="P:peptide transport"/>
    <property type="evidence" value="ECO:0007669"/>
    <property type="project" value="TreeGrafter"/>
</dbReference>
<evidence type="ECO:0000256" key="1">
    <source>
        <dbReference type="ARBA" id="ARBA00005695"/>
    </source>
</evidence>